<evidence type="ECO:0000256" key="1">
    <source>
        <dbReference type="ARBA" id="ARBA00023015"/>
    </source>
</evidence>
<dbReference type="SUPFAM" id="SSF48008">
    <property type="entry name" value="GntR ligand-binding domain-like"/>
    <property type="match status" value="1"/>
</dbReference>
<dbReference type="PANTHER" id="PTHR43537">
    <property type="entry name" value="TRANSCRIPTIONAL REGULATOR, GNTR FAMILY"/>
    <property type="match status" value="1"/>
</dbReference>
<keyword evidence="3" id="KW-0804">Transcription</keyword>
<dbReference type="CDD" id="cd07377">
    <property type="entry name" value="WHTH_GntR"/>
    <property type="match status" value="1"/>
</dbReference>
<dbReference type="PRINTS" id="PR00035">
    <property type="entry name" value="HTHGNTR"/>
</dbReference>
<evidence type="ECO:0000259" key="4">
    <source>
        <dbReference type="PROSITE" id="PS50949"/>
    </source>
</evidence>
<dbReference type="Gene3D" id="1.20.120.530">
    <property type="entry name" value="GntR ligand-binding domain-like"/>
    <property type="match status" value="1"/>
</dbReference>
<gene>
    <name evidence="5" type="ORF">MFMK1_001198</name>
</gene>
<dbReference type="InterPro" id="IPR008920">
    <property type="entry name" value="TF_FadR/GntR_C"/>
</dbReference>
<dbReference type="InterPro" id="IPR000524">
    <property type="entry name" value="Tscrpt_reg_HTH_GntR"/>
</dbReference>
<evidence type="ECO:0000313" key="5">
    <source>
        <dbReference type="EMBL" id="WRO21390.1"/>
    </source>
</evidence>
<dbReference type="GO" id="GO:0003700">
    <property type="term" value="F:DNA-binding transcription factor activity"/>
    <property type="evidence" value="ECO:0007669"/>
    <property type="project" value="InterPro"/>
</dbReference>
<organism evidence="5 6">
    <name type="scientific">Metallumcola ferriviriculae</name>
    <dbReference type="NCBI Taxonomy" id="3039180"/>
    <lineage>
        <taxon>Bacteria</taxon>
        <taxon>Bacillati</taxon>
        <taxon>Bacillota</taxon>
        <taxon>Clostridia</taxon>
        <taxon>Neomoorellales</taxon>
        <taxon>Desulfitibacteraceae</taxon>
        <taxon>Metallumcola</taxon>
    </lineage>
</organism>
<dbReference type="RefSeq" id="WP_366924234.1">
    <property type="nucleotide sequence ID" value="NZ_CP121694.1"/>
</dbReference>
<reference evidence="5 6" key="1">
    <citation type="submission" date="2023-04" db="EMBL/GenBank/DDBJ databases">
        <authorList>
            <person name="Hsu D."/>
        </authorList>
    </citation>
    <scope>NUCLEOTIDE SEQUENCE [LARGE SCALE GENOMIC DNA]</scope>
    <source>
        <strain evidence="5 6">MK1</strain>
    </source>
</reference>
<protein>
    <submittedName>
        <fullName evidence="5">FadR family transcriptional regulator</fullName>
    </submittedName>
</protein>
<evidence type="ECO:0000256" key="3">
    <source>
        <dbReference type="ARBA" id="ARBA00023163"/>
    </source>
</evidence>
<dbReference type="PANTHER" id="PTHR43537:SF5">
    <property type="entry name" value="UXU OPERON TRANSCRIPTIONAL REGULATOR"/>
    <property type="match status" value="1"/>
</dbReference>
<dbReference type="SMART" id="SM00345">
    <property type="entry name" value="HTH_GNTR"/>
    <property type="match status" value="1"/>
</dbReference>
<dbReference type="InterPro" id="IPR036388">
    <property type="entry name" value="WH-like_DNA-bd_sf"/>
</dbReference>
<dbReference type="Pfam" id="PF00392">
    <property type="entry name" value="GntR"/>
    <property type="match status" value="1"/>
</dbReference>
<dbReference type="InterPro" id="IPR036390">
    <property type="entry name" value="WH_DNA-bd_sf"/>
</dbReference>
<dbReference type="SMART" id="SM00895">
    <property type="entry name" value="FCD"/>
    <property type="match status" value="1"/>
</dbReference>
<name>A0AAU0UM92_9FIRM</name>
<accession>A0AAU0UM92</accession>
<keyword evidence="6" id="KW-1185">Reference proteome</keyword>
<dbReference type="EMBL" id="CP121694">
    <property type="protein sequence ID" value="WRO21390.1"/>
    <property type="molecule type" value="Genomic_DNA"/>
</dbReference>
<proteinExistence type="predicted"/>
<evidence type="ECO:0000256" key="2">
    <source>
        <dbReference type="ARBA" id="ARBA00023125"/>
    </source>
</evidence>
<dbReference type="KEGG" id="dbc:MFMK1_001198"/>
<evidence type="ECO:0000313" key="6">
    <source>
        <dbReference type="Proteomes" id="UP001329915"/>
    </source>
</evidence>
<sequence>MDIARKKRTRLYRDIVAQVRKLIQEGTLAPGDQLLPERQLAEKLGVSRSALREALTALDAMGLIEITPGGGTYVKKVSMESMVEPLASIMLKERETVFDFLETRKILEAEIVKLAAERAGKSDLQTIREAAVEMQNDVNAGRDADDSDERFHIALALATQNSVLYHTMVMLTSLTREAYAPLRRELLKGPIQTWCEQNFQIYEAIKNNKPQKAAELVIKHLQMSEEELHSLINEQSDKKDDGDLNLNLTK</sequence>
<feature type="domain" description="HTH gntR-type" evidence="4">
    <location>
        <begin position="9"/>
        <end position="77"/>
    </location>
</feature>
<dbReference type="PROSITE" id="PS50949">
    <property type="entry name" value="HTH_GNTR"/>
    <property type="match status" value="1"/>
</dbReference>
<dbReference type="Proteomes" id="UP001329915">
    <property type="component" value="Chromosome"/>
</dbReference>
<dbReference type="GO" id="GO:0003677">
    <property type="term" value="F:DNA binding"/>
    <property type="evidence" value="ECO:0007669"/>
    <property type="project" value="UniProtKB-KW"/>
</dbReference>
<keyword evidence="2" id="KW-0238">DNA-binding</keyword>
<dbReference type="SUPFAM" id="SSF46785">
    <property type="entry name" value="Winged helix' DNA-binding domain"/>
    <property type="match status" value="1"/>
</dbReference>
<dbReference type="AlphaFoldDB" id="A0AAU0UM92"/>
<dbReference type="Gene3D" id="1.10.10.10">
    <property type="entry name" value="Winged helix-like DNA-binding domain superfamily/Winged helix DNA-binding domain"/>
    <property type="match status" value="1"/>
</dbReference>
<keyword evidence="1" id="KW-0805">Transcription regulation</keyword>
<dbReference type="InterPro" id="IPR011711">
    <property type="entry name" value="GntR_C"/>
</dbReference>
<dbReference type="Pfam" id="PF07729">
    <property type="entry name" value="FCD"/>
    <property type="match status" value="1"/>
</dbReference>